<organism evidence="12">
    <name type="scientific">Anthurium amnicola</name>
    <dbReference type="NCBI Taxonomy" id="1678845"/>
    <lineage>
        <taxon>Eukaryota</taxon>
        <taxon>Viridiplantae</taxon>
        <taxon>Streptophyta</taxon>
        <taxon>Embryophyta</taxon>
        <taxon>Tracheophyta</taxon>
        <taxon>Spermatophyta</taxon>
        <taxon>Magnoliopsida</taxon>
        <taxon>Liliopsida</taxon>
        <taxon>Araceae</taxon>
        <taxon>Pothoideae</taxon>
        <taxon>Potheae</taxon>
        <taxon>Anthurium</taxon>
    </lineage>
</organism>
<feature type="region of interest" description="Disordered" evidence="10">
    <location>
        <begin position="228"/>
        <end position="255"/>
    </location>
</feature>
<evidence type="ECO:0000256" key="6">
    <source>
        <dbReference type="ARBA" id="ARBA00023163"/>
    </source>
</evidence>
<keyword evidence="4 9" id="KW-0805">Transcription regulation</keyword>
<dbReference type="InterPro" id="IPR010525">
    <property type="entry name" value="ARF_dom"/>
</dbReference>
<dbReference type="GO" id="GO:0005634">
    <property type="term" value="C:nucleus"/>
    <property type="evidence" value="ECO:0007669"/>
    <property type="project" value="UniProtKB-SubCell"/>
</dbReference>
<dbReference type="PANTHER" id="PTHR31384">
    <property type="entry name" value="AUXIN RESPONSE FACTOR 4-RELATED"/>
    <property type="match status" value="1"/>
</dbReference>
<feature type="region of interest" description="Disordered" evidence="10">
    <location>
        <begin position="479"/>
        <end position="510"/>
    </location>
</feature>
<evidence type="ECO:0000256" key="9">
    <source>
        <dbReference type="RuleBase" id="RU004561"/>
    </source>
</evidence>
<dbReference type="AlphaFoldDB" id="A0A1D1YCE0"/>
<comment type="subunit">
    <text evidence="9">Homodimers and heterodimers.</text>
</comment>
<dbReference type="InterPro" id="IPR015300">
    <property type="entry name" value="DNA-bd_pseudobarrel_sf"/>
</dbReference>
<accession>A0A1D1YCE0</accession>
<feature type="compositionally biased region" description="Low complexity" evidence="10">
    <location>
        <begin position="228"/>
        <end position="238"/>
    </location>
</feature>
<dbReference type="PANTHER" id="PTHR31384:SF94">
    <property type="entry name" value="AUXIN RESPONSE FACTOR 17"/>
    <property type="match status" value="1"/>
</dbReference>
<evidence type="ECO:0000256" key="7">
    <source>
        <dbReference type="ARBA" id="ARBA00023242"/>
    </source>
</evidence>
<evidence type="ECO:0000313" key="12">
    <source>
        <dbReference type="EMBL" id="JAT52303.1"/>
    </source>
</evidence>
<dbReference type="CDD" id="cd10017">
    <property type="entry name" value="B3_DNA"/>
    <property type="match status" value="1"/>
</dbReference>
<dbReference type="SUPFAM" id="SSF101936">
    <property type="entry name" value="DNA-binding pseudobarrel domain"/>
    <property type="match status" value="1"/>
</dbReference>
<sequence length="577" mass="62499">MAEERSLDPLIWKACAGSSVRIPAVGSLVYYFPQGHAEQASGGADLSAVPRIRPKYLCRVAGVQFLASRETDEVYSKVRLDPRVSGSAGDWSSPDEAGDGGPGVASFAKVLSPSDANNGGGFSVPRSCADAVFPPLDYKEDPPAQGLTVRDVHGEPWRFRHIYRGTPRRHLLTTGWSKFVNAKKLVAGDSVVFIKNRSGEVFVGVRRVVRSGGPSDLSQCYSPGIAPPAAALPSAKPGGDPGRTGEAFSRNHRGKVKPESVVEAANLAGMDRPFEVMSYPGLGSSDFVVNKNVVEAAFHVMWSTGTRVKVAVEEEDQSRMTWFQGTVSSIIQHPAPFTSSPWRTLMVTWDEPDAFQNVRGMSPWQVELVSASPLILPPYPIIKKPRIMQNEELLTDGAEQSLFFPTSGLSDTMVGGMTLSAFGQNKFPAGMQGARHDLIRASGFLDFLPIGAHQLFPQKLNCNKIPPAANHVPTELDIGSMSQSESSSPPSQNSILQNGTELFGNSAGKSPSKVIRNSFRLFGKTIHMEPPVVADVKEGFKDNLKEHRSFDSSHLNPQEQVHRSHDGPPQRGPPDKK</sequence>
<feature type="region of interest" description="Disordered" evidence="10">
    <location>
        <begin position="544"/>
        <end position="577"/>
    </location>
</feature>
<reference evidence="12" key="1">
    <citation type="submission" date="2015-07" db="EMBL/GenBank/DDBJ databases">
        <title>Transcriptome Assembly of Anthurium amnicola.</title>
        <authorList>
            <person name="Suzuki J."/>
        </authorList>
    </citation>
    <scope>NUCLEOTIDE SEQUENCE</scope>
</reference>
<gene>
    <name evidence="12" type="primary">ARF17_7</name>
    <name evidence="12" type="ORF">g.57869</name>
</gene>
<comment type="subcellular location">
    <subcellularLocation>
        <location evidence="2 9">Nucleus</location>
    </subcellularLocation>
</comment>
<evidence type="ECO:0000256" key="1">
    <source>
        <dbReference type="ARBA" id="ARBA00003182"/>
    </source>
</evidence>
<evidence type="ECO:0000256" key="5">
    <source>
        <dbReference type="ARBA" id="ARBA00023125"/>
    </source>
</evidence>
<dbReference type="PROSITE" id="PS50863">
    <property type="entry name" value="B3"/>
    <property type="match status" value="1"/>
</dbReference>
<keyword evidence="6 9" id="KW-0804">Transcription</keyword>
<keyword evidence="8 9" id="KW-0927">Auxin signaling pathway</keyword>
<comment type="similarity">
    <text evidence="3 9">Belongs to the ARF family.</text>
</comment>
<evidence type="ECO:0000256" key="8">
    <source>
        <dbReference type="ARBA" id="ARBA00023294"/>
    </source>
</evidence>
<dbReference type="Gene3D" id="2.30.30.1040">
    <property type="match status" value="1"/>
</dbReference>
<dbReference type="InterPro" id="IPR044835">
    <property type="entry name" value="ARF_plant"/>
</dbReference>
<evidence type="ECO:0000256" key="3">
    <source>
        <dbReference type="ARBA" id="ARBA00007853"/>
    </source>
</evidence>
<name>A0A1D1YCE0_9ARAE</name>
<comment type="function">
    <text evidence="1 9">Auxin response factors (ARFs) are transcriptional factors that bind specifically to the DNA sequence 5'-TGTCTC-3' found in the auxin-responsive promoter elements (AuxREs).</text>
</comment>
<dbReference type="Gene3D" id="2.40.330.10">
    <property type="entry name" value="DNA-binding pseudobarrel domain"/>
    <property type="match status" value="1"/>
</dbReference>
<evidence type="ECO:0000256" key="2">
    <source>
        <dbReference type="ARBA" id="ARBA00004123"/>
    </source>
</evidence>
<dbReference type="FunFam" id="2.40.330.10:FF:000001">
    <property type="entry name" value="Auxin response factor"/>
    <property type="match status" value="1"/>
</dbReference>
<dbReference type="Pfam" id="PF02362">
    <property type="entry name" value="B3"/>
    <property type="match status" value="1"/>
</dbReference>
<dbReference type="SMART" id="SM01019">
    <property type="entry name" value="B3"/>
    <property type="match status" value="1"/>
</dbReference>
<feature type="domain" description="TF-B3" evidence="11">
    <location>
        <begin position="107"/>
        <end position="209"/>
    </location>
</feature>
<evidence type="ECO:0000256" key="10">
    <source>
        <dbReference type="SAM" id="MobiDB-lite"/>
    </source>
</evidence>
<proteinExistence type="inferred from homology"/>
<dbReference type="InterPro" id="IPR003340">
    <property type="entry name" value="B3_DNA-bd"/>
</dbReference>
<dbReference type="GO" id="GO:0009734">
    <property type="term" value="P:auxin-activated signaling pathway"/>
    <property type="evidence" value="ECO:0007669"/>
    <property type="project" value="UniProtKB-KW"/>
</dbReference>
<feature type="compositionally biased region" description="Low complexity" evidence="10">
    <location>
        <begin position="480"/>
        <end position="494"/>
    </location>
</feature>
<protein>
    <recommendedName>
        <fullName evidence="9">Auxin response factor</fullName>
    </recommendedName>
</protein>
<keyword evidence="7 9" id="KW-0539">Nucleus</keyword>
<keyword evidence="5 9" id="KW-0238">DNA-binding</keyword>
<feature type="region of interest" description="Disordered" evidence="10">
    <location>
        <begin position="83"/>
        <end position="104"/>
    </location>
</feature>
<evidence type="ECO:0000256" key="4">
    <source>
        <dbReference type="ARBA" id="ARBA00023015"/>
    </source>
</evidence>
<evidence type="ECO:0000259" key="11">
    <source>
        <dbReference type="PROSITE" id="PS50863"/>
    </source>
</evidence>
<dbReference type="GO" id="GO:0003677">
    <property type="term" value="F:DNA binding"/>
    <property type="evidence" value="ECO:0007669"/>
    <property type="project" value="UniProtKB-KW"/>
</dbReference>
<feature type="compositionally biased region" description="Basic and acidic residues" evidence="10">
    <location>
        <begin position="560"/>
        <end position="577"/>
    </location>
</feature>
<dbReference type="GO" id="GO:0006355">
    <property type="term" value="P:regulation of DNA-templated transcription"/>
    <property type="evidence" value="ECO:0007669"/>
    <property type="project" value="InterPro"/>
</dbReference>
<dbReference type="Pfam" id="PF06507">
    <property type="entry name" value="ARF_AD"/>
    <property type="match status" value="1"/>
</dbReference>
<dbReference type="EMBL" id="GDJX01015633">
    <property type="protein sequence ID" value="JAT52303.1"/>
    <property type="molecule type" value="Transcribed_RNA"/>
</dbReference>